<comment type="similarity">
    <text evidence="1 4">Belongs to the short-chain dehydrogenases/reductases (SDR) family.</text>
</comment>
<accession>A0AAV1M7P8</accession>
<dbReference type="PRINTS" id="PR00081">
    <property type="entry name" value="GDHRDH"/>
</dbReference>
<protein>
    <submittedName>
        <fullName evidence="5">Uncharacterized protein</fullName>
    </submittedName>
</protein>
<evidence type="ECO:0000313" key="5">
    <source>
        <dbReference type="EMBL" id="CAK1603681.1"/>
    </source>
</evidence>
<reference evidence="5 6" key="1">
    <citation type="submission" date="2023-11" db="EMBL/GenBank/DDBJ databases">
        <authorList>
            <person name="Hedman E."/>
            <person name="Englund M."/>
            <person name="Stromberg M."/>
            <person name="Nyberg Akerstrom W."/>
            <person name="Nylinder S."/>
            <person name="Jareborg N."/>
            <person name="Kallberg Y."/>
            <person name="Kronander E."/>
        </authorList>
    </citation>
    <scope>NUCLEOTIDE SEQUENCE [LARGE SCALE GENOMIC DNA]</scope>
</reference>
<dbReference type="Pfam" id="PF00106">
    <property type="entry name" value="adh_short"/>
    <property type="match status" value="2"/>
</dbReference>
<evidence type="ECO:0000256" key="3">
    <source>
        <dbReference type="ARBA" id="ARBA00023002"/>
    </source>
</evidence>
<dbReference type="PANTHER" id="PTHR43963:SF4">
    <property type="entry name" value="CARBONYL REDUCTASE (NADPH)"/>
    <property type="match status" value="1"/>
</dbReference>
<dbReference type="InterPro" id="IPR036291">
    <property type="entry name" value="NAD(P)-bd_dom_sf"/>
</dbReference>
<dbReference type="PANTHER" id="PTHR43963">
    <property type="entry name" value="CARBONYL REDUCTASE 1-RELATED"/>
    <property type="match status" value="1"/>
</dbReference>
<comment type="caution">
    <text evidence="5">The sequence shown here is derived from an EMBL/GenBank/DDBJ whole genome shotgun (WGS) entry which is preliminary data.</text>
</comment>
<evidence type="ECO:0000256" key="1">
    <source>
        <dbReference type="ARBA" id="ARBA00006484"/>
    </source>
</evidence>
<dbReference type="SUPFAM" id="SSF51735">
    <property type="entry name" value="NAD(P)-binding Rossmann-fold domains"/>
    <property type="match status" value="1"/>
</dbReference>
<keyword evidence="6" id="KW-1185">Reference proteome</keyword>
<dbReference type="Gene3D" id="3.40.50.720">
    <property type="entry name" value="NAD(P)-binding Rossmann-like Domain"/>
    <property type="match status" value="1"/>
</dbReference>
<dbReference type="AlphaFoldDB" id="A0AAV1M7P8"/>
<evidence type="ECO:0000256" key="4">
    <source>
        <dbReference type="RuleBase" id="RU000363"/>
    </source>
</evidence>
<evidence type="ECO:0000256" key="2">
    <source>
        <dbReference type="ARBA" id="ARBA00022857"/>
    </source>
</evidence>
<keyword evidence="3" id="KW-0560">Oxidoreductase</keyword>
<organism evidence="5 6">
    <name type="scientific">Parnassius mnemosyne</name>
    <name type="common">clouded apollo</name>
    <dbReference type="NCBI Taxonomy" id="213953"/>
    <lineage>
        <taxon>Eukaryota</taxon>
        <taxon>Metazoa</taxon>
        <taxon>Ecdysozoa</taxon>
        <taxon>Arthropoda</taxon>
        <taxon>Hexapoda</taxon>
        <taxon>Insecta</taxon>
        <taxon>Pterygota</taxon>
        <taxon>Neoptera</taxon>
        <taxon>Endopterygota</taxon>
        <taxon>Lepidoptera</taxon>
        <taxon>Glossata</taxon>
        <taxon>Ditrysia</taxon>
        <taxon>Papilionoidea</taxon>
        <taxon>Papilionidae</taxon>
        <taxon>Parnassiinae</taxon>
        <taxon>Parnassini</taxon>
        <taxon>Parnassius</taxon>
        <taxon>Driopa</taxon>
    </lineage>
</organism>
<dbReference type="Proteomes" id="UP001314205">
    <property type="component" value="Unassembled WGS sequence"/>
</dbReference>
<name>A0AAV1M7P8_9NEOP</name>
<proteinExistence type="inferred from homology"/>
<evidence type="ECO:0000313" key="6">
    <source>
        <dbReference type="Proteomes" id="UP001314205"/>
    </source>
</evidence>
<gene>
    <name evidence="5" type="ORF">PARMNEM_LOCUS22005</name>
</gene>
<keyword evidence="2" id="KW-0521">NADP</keyword>
<dbReference type="EMBL" id="CAVLGL010000148">
    <property type="protein sequence ID" value="CAK1603681.1"/>
    <property type="molecule type" value="Genomic_DNA"/>
</dbReference>
<sequence>MSKKVAVVTGSNKGIGISIVKGLCKRFDGVVYLTSRDEARGKAAVADLNKQGLHPEYHQLDVSDRESISKFRDHIQEKCGGIDILINNAGFANANNIDFSYDFEENKKKIDINFKSILTIQELIFPLLRDNGRILNISSDCGHLSNIRNKYWADRLSSKDLTLKDILEFVDWFLEGCKNKSFKKEDIADGGTIAAYRVSKVALSAITILQQKELLKRNISVNSMHPGFVRTDMTQGKGFLSVDQAAETPLYIVLDAPDSLKGAYIWYDGKAVDWYDCNGEYYFKISTYIEQLVSADKKQNI</sequence>
<dbReference type="InterPro" id="IPR002347">
    <property type="entry name" value="SDR_fam"/>
</dbReference>
<dbReference type="PRINTS" id="PR00080">
    <property type="entry name" value="SDRFAMILY"/>
</dbReference>
<dbReference type="GO" id="GO:0004090">
    <property type="term" value="F:carbonyl reductase (NADPH) activity"/>
    <property type="evidence" value="ECO:0007669"/>
    <property type="project" value="TreeGrafter"/>
</dbReference>